<feature type="region of interest" description="Disordered" evidence="1">
    <location>
        <begin position="1"/>
        <end position="28"/>
    </location>
</feature>
<accession>A0ABV0RID7</accession>
<evidence type="ECO:0000313" key="2">
    <source>
        <dbReference type="EMBL" id="MEQ2207939.1"/>
    </source>
</evidence>
<proteinExistence type="predicted"/>
<reference evidence="2 3" key="1">
    <citation type="submission" date="2021-06" db="EMBL/GenBank/DDBJ databases">
        <authorList>
            <person name="Palmer J.M."/>
        </authorList>
    </citation>
    <scope>NUCLEOTIDE SEQUENCE [LARGE SCALE GENOMIC DNA]</scope>
    <source>
        <strain evidence="2 3">XC_2019</strain>
        <tissue evidence="2">Muscle</tissue>
    </source>
</reference>
<dbReference type="Proteomes" id="UP001434883">
    <property type="component" value="Unassembled WGS sequence"/>
</dbReference>
<dbReference type="EMBL" id="JAHRIN010046691">
    <property type="protein sequence ID" value="MEQ2207939.1"/>
    <property type="molecule type" value="Genomic_DNA"/>
</dbReference>
<organism evidence="2 3">
    <name type="scientific">Xenoophorus captivus</name>
    <dbReference type="NCBI Taxonomy" id="1517983"/>
    <lineage>
        <taxon>Eukaryota</taxon>
        <taxon>Metazoa</taxon>
        <taxon>Chordata</taxon>
        <taxon>Craniata</taxon>
        <taxon>Vertebrata</taxon>
        <taxon>Euteleostomi</taxon>
        <taxon>Actinopterygii</taxon>
        <taxon>Neopterygii</taxon>
        <taxon>Teleostei</taxon>
        <taxon>Neoteleostei</taxon>
        <taxon>Acanthomorphata</taxon>
        <taxon>Ovalentaria</taxon>
        <taxon>Atherinomorphae</taxon>
        <taxon>Cyprinodontiformes</taxon>
        <taxon>Goodeidae</taxon>
        <taxon>Xenoophorus</taxon>
    </lineage>
</organism>
<gene>
    <name evidence="2" type="ORF">XENOCAPTIV_021421</name>
</gene>
<keyword evidence="3" id="KW-1185">Reference proteome</keyword>
<evidence type="ECO:0000313" key="3">
    <source>
        <dbReference type="Proteomes" id="UP001434883"/>
    </source>
</evidence>
<feature type="compositionally biased region" description="Basic and acidic residues" evidence="1">
    <location>
        <begin position="1"/>
        <end position="23"/>
    </location>
</feature>
<comment type="caution">
    <text evidence="2">The sequence shown here is derived from an EMBL/GenBank/DDBJ whole genome shotgun (WGS) entry which is preliminary data.</text>
</comment>
<name>A0ABV0RID7_9TELE</name>
<protein>
    <submittedName>
        <fullName evidence="2">Uncharacterized protein</fullName>
    </submittedName>
</protein>
<evidence type="ECO:0000256" key="1">
    <source>
        <dbReference type="SAM" id="MobiDB-lite"/>
    </source>
</evidence>
<sequence>MQSEALRKIQTKAEAEISREGGRENVCLPPRARENKNIKNKETLSLEQNVTSAARLCRAPQTEVITSAVALCSSEELTEQHKLATRHRTSMMCWVQTGSGDPATNESQIIYLSVGIRHFTKDLCG</sequence>